<dbReference type="InterPro" id="IPR007349">
    <property type="entry name" value="DUF418"/>
</dbReference>
<feature type="transmembrane region" description="Helical" evidence="1">
    <location>
        <begin position="132"/>
        <end position="155"/>
    </location>
</feature>
<feature type="transmembrane region" description="Helical" evidence="1">
    <location>
        <begin position="34"/>
        <end position="61"/>
    </location>
</feature>
<dbReference type="Pfam" id="PF04235">
    <property type="entry name" value="DUF418"/>
    <property type="match status" value="1"/>
</dbReference>
<dbReference type="Proteomes" id="UP000196581">
    <property type="component" value="Unassembled WGS sequence"/>
</dbReference>
<protein>
    <recommendedName>
        <fullName evidence="2">DUF418 domain-containing protein</fullName>
    </recommendedName>
</protein>
<dbReference type="PANTHER" id="PTHR30590">
    <property type="entry name" value="INNER MEMBRANE PROTEIN"/>
    <property type="match status" value="1"/>
</dbReference>
<name>A0A1X6XLR6_9MICO</name>
<dbReference type="PANTHER" id="PTHR30590:SF2">
    <property type="entry name" value="INNER MEMBRANE PROTEIN"/>
    <property type="match status" value="1"/>
</dbReference>
<dbReference type="EMBL" id="FWFF01000019">
    <property type="protein sequence ID" value="SLN00083.1"/>
    <property type="molecule type" value="Genomic_DNA"/>
</dbReference>
<gene>
    <name evidence="3" type="ORF">FM105_12190</name>
</gene>
<proteinExistence type="predicted"/>
<dbReference type="AlphaFoldDB" id="A0A1X6XLR6"/>
<feature type="transmembrane region" description="Helical" evidence="1">
    <location>
        <begin position="315"/>
        <end position="334"/>
    </location>
</feature>
<evidence type="ECO:0000313" key="4">
    <source>
        <dbReference type="Proteomes" id="UP000196581"/>
    </source>
</evidence>
<keyword evidence="1" id="KW-0812">Transmembrane</keyword>
<dbReference type="InterPro" id="IPR052529">
    <property type="entry name" value="Bact_Transport_Assoc"/>
</dbReference>
<feature type="transmembrane region" description="Helical" evidence="1">
    <location>
        <begin position="340"/>
        <end position="363"/>
    </location>
</feature>
<keyword evidence="1" id="KW-0472">Membrane</keyword>
<feature type="transmembrane region" description="Helical" evidence="1">
    <location>
        <begin position="81"/>
        <end position="98"/>
    </location>
</feature>
<keyword evidence="1" id="KW-1133">Transmembrane helix</keyword>
<keyword evidence="4" id="KW-1185">Reference proteome</keyword>
<feature type="transmembrane region" description="Helical" evidence="1">
    <location>
        <begin position="104"/>
        <end position="120"/>
    </location>
</feature>
<reference evidence="4" key="1">
    <citation type="submission" date="2017-02" db="EMBL/GenBank/DDBJ databases">
        <authorList>
            <person name="Dridi B."/>
        </authorList>
    </citation>
    <scope>NUCLEOTIDE SEQUENCE [LARGE SCALE GENOMIC DNA]</scope>
    <source>
        <strain evidence="4">B Co 03.10</strain>
    </source>
</reference>
<feature type="domain" description="DUF418" evidence="2">
    <location>
        <begin position="218"/>
        <end position="382"/>
    </location>
</feature>
<feature type="transmembrane region" description="Helical" evidence="1">
    <location>
        <begin position="194"/>
        <end position="217"/>
    </location>
</feature>
<evidence type="ECO:0000313" key="3">
    <source>
        <dbReference type="EMBL" id="SLN00083.1"/>
    </source>
</evidence>
<evidence type="ECO:0000259" key="2">
    <source>
        <dbReference type="Pfam" id="PF04235"/>
    </source>
</evidence>
<accession>A0A1X6XLR6</accession>
<evidence type="ECO:0000256" key="1">
    <source>
        <dbReference type="SAM" id="Phobius"/>
    </source>
</evidence>
<feature type="transmembrane region" description="Helical" evidence="1">
    <location>
        <begin position="237"/>
        <end position="260"/>
    </location>
</feature>
<feature type="transmembrane region" description="Helical" evidence="1">
    <location>
        <begin position="266"/>
        <end position="294"/>
    </location>
</feature>
<sequence>MLLLIAIANVSWHLWGHPTGLSSAHPTDGGPVDTVLATLSLIFVDGRIYPMFAFLFGYGMVQFARSRAGRGTPDQSIGRMLVRRHIWLIVFGFVHALLLFNGDVLGAYGLAGLVLGGIFFRRTDRTLKIVSWVFAGLLALFALLAGAMAALMLLLPSEVKDEITASMAAQSGSLTDAFSGQSNYVLAALARGGMWLVSTPATLLMLTFPLAIVLGWLAARRGLLEAPADHRRTLARIAVWGILIGAVGALPDALVFAGVLPLPEMIAWAFSGVNAVTGVAGGIGYAALFGLLALRIGSAPGVIGRAVAGIGRRSLSFYLLQSVVFAPLLTAWGFGLGQHIGTTGAFAIAVAVWILSLVLAIVLDAQNRRGPAEVLLRRLTYGRDDPAR</sequence>
<organism evidence="3 4">
    <name type="scientific">Brevibacterium yomogidense</name>
    <dbReference type="NCBI Taxonomy" id="946573"/>
    <lineage>
        <taxon>Bacteria</taxon>
        <taxon>Bacillati</taxon>
        <taxon>Actinomycetota</taxon>
        <taxon>Actinomycetes</taxon>
        <taxon>Micrococcales</taxon>
        <taxon>Brevibacteriaceae</taxon>
        <taxon>Brevibacterium</taxon>
    </lineage>
</organism>